<dbReference type="HOGENOM" id="CLU_077934_1_0_10"/>
<evidence type="ECO:0000313" key="6">
    <source>
        <dbReference type="Proteomes" id="UP000003416"/>
    </source>
</evidence>
<keyword evidence="2" id="KW-0238">DNA-binding</keyword>
<evidence type="ECO:0000256" key="1">
    <source>
        <dbReference type="ARBA" id="ARBA00023015"/>
    </source>
</evidence>
<sequence>MEMLFLLEKLYRDPLALSRFSQFRCFQMSKGEIIQDLNENHEFQVCFVLKGSLCLFKDQIESMPLIAIQNEFFFISSLHKCKIKAMNDVQIVVHACNIVAPYLHNRIIEYLKDVTVKDIKPIEVLPVHPLMRSFLDLLVDYMKNGTEIPDLHRAKEYELFSLFKICYSKHQIASIFHDALSNDLQFFVAVMTHYKSCRTAKELATLCGYNEPVFTQLFKRCFHGTTPYQWLQKQTSCDIEFQLKESTLPIKQIMLDYHFKTFSHFTTYCKRNIGATPNEIRKKGEVLKCQTPLE</sequence>
<accession>F3PP38</accession>
<dbReference type="SMART" id="SM00342">
    <property type="entry name" value="HTH_ARAC"/>
    <property type="match status" value="1"/>
</dbReference>
<dbReference type="PANTHER" id="PTHR47504">
    <property type="entry name" value="RIGHT ORIGIN-BINDING PROTEIN"/>
    <property type="match status" value="1"/>
</dbReference>
<keyword evidence="3" id="KW-0804">Transcription</keyword>
<dbReference type="eggNOG" id="COG2207">
    <property type="taxonomic scope" value="Bacteria"/>
</dbReference>
<dbReference type="RefSeq" id="WP_009123738.1">
    <property type="nucleotide sequence ID" value="NZ_GL882610.1"/>
</dbReference>
<proteinExistence type="predicted"/>
<dbReference type="AlphaFoldDB" id="F3PP38"/>
<dbReference type="PANTHER" id="PTHR47504:SF5">
    <property type="entry name" value="RIGHT ORIGIN-BINDING PROTEIN"/>
    <property type="match status" value="1"/>
</dbReference>
<dbReference type="STRING" id="763034.HMPREF9446_00478"/>
<comment type="caution">
    <text evidence="5">The sequence shown here is derived from an EMBL/GenBank/DDBJ whole genome shotgun (WGS) entry which is preliminary data.</text>
</comment>
<dbReference type="PROSITE" id="PS01124">
    <property type="entry name" value="HTH_ARAC_FAMILY_2"/>
    <property type="match status" value="1"/>
</dbReference>
<reference evidence="5 6" key="1">
    <citation type="submission" date="2011-02" db="EMBL/GenBank/DDBJ databases">
        <authorList>
            <person name="Weinstock G."/>
            <person name="Sodergren E."/>
            <person name="Clifton S."/>
            <person name="Fulton L."/>
            <person name="Fulton B."/>
            <person name="Courtney L."/>
            <person name="Fronick C."/>
            <person name="Harrison M."/>
            <person name="Strong C."/>
            <person name="Farmer C."/>
            <person name="Delahaunty K."/>
            <person name="Markovic C."/>
            <person name="Hall O."/>
            <person name="Minx P."/>
            <person name="Tomlinson C."/>
            <person name="Mitreva M."/>
            <person name="Hou S."/>
            <person name="Chen J."/>
            <person name="Wollam A."/>
            <person name="Pepin K.H."/>
            <person name="Johnson M."/>
            <person name="Bhonagiri V."/>
            <person name="Zhang X."/>
            <person name="Suruliraj S."/>
            <person name="Warren W."/>
            <person name="Chinwalla A."/>
            <person name="Mardis E.R."/>
            <person name="Wilson R.K."/>
        </authorList>
    </citation>
    <scope>NUCLEOTIDE SEQUENCE [LARGE SCALE GENOMIC DNA]</scope>
    <source>
        <strain evidence="5 6">YIT 12057</strain>
    </source>
</reference>
<evidence type="ECO:0000256" key="2">
    <source>
        <dbReference type="ARBA" id="ARBA00023125"/>
    </source>
</evidence>
<dbReference type="EMBL" id="AFBN01000009">
    <property type="protein sequence ID" value="EGF59406.1"/>
    <property type="molecule type" value="Genomic_DNA"/>
</dbReference>
<organism evidence="5 6">
    <name type="scientific">Bacteroides fluxus YIT 12057</name>
    <dbReference type="NCBI Taxonomy" id="763034"/>
    <lineage>
        <taxon>Bacteria</taxon>
        <taxon>Pseudomonadati</taxon>
        <taxon>Bacteroidota</taxon>
        <taxon>Bacteroidia</taxon>
        <taxon>Bacteroidales</taxon>
        <taxon>Bacteroidaceae</taxon>
        <taxon>Bacteroides</taxon>
    </lineage>
</organism>
<dbReference type="Proteomes" id="UP000003416">
    <property type="component" value="Unassembled WGS sequence"/>
</dbReference>
<dbReference type="Gene3D" id="1.10.10.60">
    <property type="entry name" value="Homeodomain-like"/>
    <property type="match status" value="2"/>
</dbReference>
<dbReference type="InterPro" id="IPR050959">
    <property type="entry name" value="MarA-like"/>
</dbReference>
<dbReference type="GO" id="GO:0003700">
    <property type="term" value="F:DNA-binding transcription factor activity"/>
    <property type="evidence" value="ECO:0007669"/>
    <property type="project" value="InterPro"/>
</dbReference>
<evidence type="ECO:0000259" key="4">
    <source>
        <dbReference type="PROSITE" id="PS01124"/>
    </source>
</evidence>
<keyword evidence="1" id="KW-0805">Transcription regulation</keyword>
<evidence type="ECO:0000256" key="3">
    <source>
        <dbReference type="ARBA" id="ARBA00023163"/>
    </source>
</evidence>
<dbReference type="GeneID" id="86048277"/>
<dbReference type="GO" id="GO:0043565">
    <property type="term" value="F:sequence-specific DNA binding"/>
    <property type="evidence" value="ECO:0007669"/>
    <property type="project" value="InterPro"/>
</dbReference>
<keyword evidence="6" id="KW-1185">Reference proteome</keyword>
<dbReference type="InterPro" id="IPR009057">
    <property type="entry name" value="Homeodomain-like_sf"/>
</dbReference>
<feature type="domain" description="HTH araC/xylS-type" evidence="4">
    <location>
        <begin position="184"/>
        <end position="283"/>
    </location>
</feature>
<dbReference type="InterPro" id="IPR018060">
    <property type="entry name" value="HTH_AraC"/>
</dbReference>
<dbReference type="Pfam" id="PF12833">
    <property type="entry name" value="HTH_18"/>
    <property type="match status" value="1"/>
</dbReference>
<protein>
    <recommendedName>
        <fullName evidence="4">HTH araC/xylS-type domain-containing protein</fullName>
    </recommendedName>
</protein>
<evidence type="ECO:0000313" key="5">
    <source>
        <dbReference type="EMBL" id="EGF59406.1"/>
    </source>
</evidence>
<gene>
    <name evidence="5" type="ORF">HMPREF9446_00478</name>
</gene>
<name>F3PP38_9BACE</name>
<dbReference type="SUPFAM" id="SSF46689">
    <property type="entry name" value="Homeodomain-like"/>
    <property type="match status" value="1"/>
</dbReference>